<name>A0A7J7KTF0_BUGNE</name>
<keyword evidence="3" id="KW-1185">Reference proteome</keyword>
<keyword evidence="1" id="KW-0472">Membrane</keyword>
<evidence type="ECO:0000256" key="1">
    <source>
        <dbReference type="SAM" id="Phobius"/>
    </source>
</evidence>
<sequence length="248" mass="28585">MTFFTSMISSIAADQLGIRKVAVAGALLSFTGLLSSSFVKSLSMMYLTYGVMFGTGSSFIYSGSLVILGHYFKKRMSLIESGLVATMIFCGLVFKPLIRRNDNSKKGEAIKSSKAAFSSTESTKPVNGKTRKEVTKCRALLKRYLNVDIWKNEGYVIWLAGLTFAFFGYFIPLVHIITFKYKLQITFKYKLQITFKYKLQITFKYKLQITFKYKLQITFKYKLQITFKYKLQITFKYKLQILNINLYN</sequence>
<dbReference type="Gene3D" id="1.20.1250.20">
    <property type="entry name" value="MFS general substrate transporter like domains"/>
    <property type="match status" value="1"/>
</dbReference>
<feature type="transmembrane region" description="Helical" evidence="1">
    <location>
        <begin position="45"/>
        <end position="71"/>
    </location>
</feature>
<dbReference type="SUPFAM" id="SSF103473">
    <property type="entry name" value="MFS general substrate transporter"/>
    <property type="match status" value="1"/>
</dbReference>
<feature type="transmembrane region" description="Helical" evidence="1">
    <location>
        <begin position="21"/>
        <end position="39"/>
    </location>
</feature>
<comment type="caution">
    <text evidence="2">The sequence shown here is derived from an EMBL/GenBank/DDBJ whole genome shotgun (WGS) entry which is preliminary data.</text>
</comment>
<dbReference type="PANTHER" id="PTHR11360">
    <property type="entry name" value="MONOCARBOXYLATE TRANSPORTER"/>
    <property type="match status" value="1"/>
</dbReference>
<evidence type="ECO:0000313" key="3">
    <source>
        <dbReference type="Proteomes" id="UP000593567"/>
    </source>
</evidence>
<feature type="transmembrane region" description="Helical" evidence="1">
    <location>
        <begin position="155"/>
        <end position="179"/>
    </location>
</feature>
<feature type="transmembrane region" description="Helical" evidence="1">
    <location>
        <begin position="78"/>
        <end position="98"/>
    </location>
</feature>
<dbReference type="AlphaFoldDB" id="A0A7J7KTF0"/>
<proteinExistence type="predicted"/>
<dbReference type="EMBL" id="VXIV02000042">
    <property type="protein sequence ID" value="KAF6041462.1"/>
    <property type="molecule type" value="Genomic_DNA"/>
</dbReference>
<dbReference type="InterPro" id="IPR050327">
    <property type="entry name" value="Proton-linked_MCT"/>
</dbReference>
<organism evidence="2 3">
    <name type="scientific">Bugula neritina</name>
    <name type="common">Brown bryozoan</name>
    <name type="synonym">Sertularia neritina</name>
    <dbReference type="NCBI Taxonomy" id="10212"/>
    <lineage>
        <taxon>Eukaryota</taxon>
        <taxon>Metazoa</taxon>
        <taxon>Spiralia</taxon>
        <taxon>Lophotrochozoa</taxon>
        <taxon>Bryozoa</taxon>
        <taxon>Gymnolaemata</taxon>
        <taxon>Cheilostomatida</taxon>
        <taxon>Flustrina</taxon>
        <taxon>Buguloidea</taxon>
        <taxon>Bugulidae</taxon>
        <taxon>Bugula</taxon>
    </lineage>
</organism>
<keyword evidence="1" id="KW-0812">Transmembrane</keyword>
<gene>
    <name evidence="2" type="ORF">EB796_000225</name>
</gene>
<accession>A0A7J7KTF0</accession>
<protein>
    <submittedName>
        <fullName evidence="2">SLC16A2</fullName>
    </submittedName>
</protein>
<dbReference type="Proteomes" id="UP000593567">
    <property type="component" value="Unassembled WGS sequence"/>
</dbReference>
<dbReference type="PANTHER" id="PTHR11360:SF251">
    <property type="entry name" value="MAJOR FACILITATOR SUPERFAMILY (MFS) PROFILE DOMAIN-CONTAINING PROTEIN"/>
    <property type="match status" value="1"/>
</dbReference>
<dbReference type="OrthoDB" id="6499973at2759"/>
<dbReference type="InterPro" id="IPR036259">
    <property type="entry name" value="MFS_trans_sf"/>
</dbReference>
<reference evidence="2" key="1">
    <citation type="submission" date="2020-06" db="EMBL/GenBank/DDBJ databases">
        <title>Draft genome of Bugula neritina, a colonial animal packing powerful symbionts and potential medicines.</title>
        <authorList>
            <person name="Rayko M."/>
        </authorList>
    </citation>
    <scope>NUCLEOTIDE SEQUENCE [LARGE SCALE GENOMIC DNA]</scope>
    <source>
        <strain evidence="2">Kwan_BN1</strain>
    </source>
</reference>
<evidence type="ECO:0000313" key="2">
    <source>
        <dbReference type="EMBL" id="KAF6041462.1"/>
    </source>
</evidence>
<keyword evidence="1" id="KW-1133">Transmembrane helix</keyword>